<protein>
    <submittedName>
        <fullName evidence="2">Uncharacterized protein</fullName>
    </submittedName>
</protein>
<evidence type="ECO:0000313" key="3">
    <source>
        <dbReference type="Proteomes" id="UP000693970"/>
    </source>
</evidence>
<accession>A0A9K3PGK7</accession>
<dbReference type="EMBL" id="JAGRRH010000023">
    <property type="protein sequence ID" value="KAG7344159.1"/>
    <property type="molecule type" value="Genomic_DNA"/>
</dbReference>
<dbReference type="OrthoDB" id="46209at2759"/>
<sequence length="225" mass="25379">MTLQHSNIRLSVFAVGTTTLLLLTLQLLVQQSLTVHAGIPFLPSRKRYTPLVFFKVPQGSIPECDEMEVVVKQVERELGVHVERLDVARDPTAQATLNLLTQHSPPYLYHRESLQSIFVQQDPLEKKSNKKKTNDDNDDNAKAVVPKIDKDRVRAWAKGRYLPPPGVKFGMSASKKAPVVVSQEDNAMDQEELEAIKDMSLTPEQLEGKQAMEKRTAKRAQKTLR</sequence>
<evidence type="ECO:0000313" key="2">
    <source>
        <dbReference type="EMBL" id="KAG7344159.1"/>
    </source>
</evidence>
<reference evidence="2" key="2">
    <citation type="submission" date="2021-04" db="EMBL/GenBank/DDBJ databases">
        <authorList>
            <person name="Podell S."/>
        </authorList>
    </citation>
    <scope>NUCLEOTIDE SEQUENCE</scope>
    <source>
        <strain evidence="2">Hildebrandi</strain>
    </source>
</reference>
<feature type="compositionally biased region" description="Basic residues" evidence="1">
    <location>
        <begin position="216"/>
        <end position="225"/>
    </location>
</feature>
<keyword evidence="3" id="KW-1185">Reference proteome</keyword>
<dbReference type="AlphaFoldDB" id="A0A9K3PGK7"/>
<gene>
    <name evidence="2" type="ORF">IV203_022167</name>
</gene>
<evidence type="ECO:0000256" key="1">
    <source>
        <dbReference type="SAM" id="MobiDB-lite"/>
    </source>
</evidence>
<feature type="compositionally biased region" description="Basic and acidic residues" evidence="1">
    <location>
        <begin position="206"/>
        <end position="215"/>
    </location>
</feature>
<name>A0A9K3PGK7_9STRA</name>
<proteinExistence type="predicted"/>
<dbReference type="Proteomes" id="UP000693970">
    <property type="component" value="Unassembled WGS sequence"/>
</dbReference>
<organism evidence="2 3">
    <name type="scientific">Nitzschia inconspicua</name>
    <dbReference type="NCBI Taxonomy" id="303405"/>
    <lineage>
        <taxon>Eukaryota</taxon>
        <taxon>Sar</taxon>
        <taxon>Stramenopiles</taxon>
        <taxon>Ochrophyta</taxon>
        <taxon>Bacillariophyta</taxon>
        <taxon>Bacillariophyceae</taxon>
        <taxon>Bacillariophycidae</taxon>
        <taxon>Bacillariales</taxon>
        <taxon>Bacillariaceae</taxon>
        <taxon>Nitzschia</taxon>
    </lineage>
</organism>
<comment type="caution">
    <text evidence="2">The sequence shown here is derived from an EMBL/GenBank/DDBJ whole genome shotgun (WGS) entry which is preliminary data.</text>
</comment>
<feature type="region of interest" description="Disordered" evidence="1">
    <location>
        <begin position="199"/>
        <end position="225"/>
    </location>
</feature>
<reference evidence="2" key="1">
    <citation type="journal article" date="2021" name="Sci. Rep.">
        <title>Diploid genomic architecture of Nitzschia inconspicua, an elite biomass production diatom.</title>
        <authorList>
            <person name="Oliver A."/>
            <person name="Podell S."/>
            <person name="Pinowska A."/>
            <person name="Traller J.C."/>
            <person name="Smith S.R."/>
            <person name="McClure R."/>
            <person name="Beliaev A."/>
            <person name="Bohutskyi P."/>
            <person name="Hill E.A."/>
            <person name="Rabines A."/>
            <person name="Zheng H."/>
            <person name="Allen L.Z."/>
            <person name="Kuo A."/>
            <person name="Grigoriev I.V."/>
            <person name="Allen A.E."/>
            <person name="Hazlebeck D."/>
            <person name="Allen E.E."/>
        </authorList>
    </citation>
    <scope>NUCLEOTIDE SEQUENCE</scope>
    <source>
        <strain evidence="2">Hildebrandi</strain>
    </source>
</reference>